<evidence type="ECO:0000256" key="5">
    <source>
        <dbReference type="ARBA" id="ARBA00023136"/>
    </source>
</evidence>
<feature type="transmembrane region" description="Helical" evidence="7">
    <location>
        <begin position="178"/>
        <end position="203"/>
    </location>
</feature>
<dbReference type="InterPro" id="IPR051791">
    <property type="entry name" value="Pra-immunoreactive"/>
</dbReference>
<dbReference type="InterPro" id="IPR010432">
    <property type="entry name" value="RDD"/>
</dbReference>
<keyword evidence="5 7" id="KW-0472">Membrane</keyword>
<dbReference type="Proteomes" id="UP000239241">
    <property type="component" value="Unassembled WGS sequence"/>
</dbReference>
<feature type="transmembrane region" description="Helical" evidence="7">
    <location>
        <begin position="137"/>
        <end position="158"/>
    </location>
</feature>
<organism evidence="9 10">
    <name type="scientific">Clavibacter michiganensis</name>
    <dbReference type="NCBI Taxonomy" id="28447"/>
    <lineage>
        <taxon>Bacteria</taxon>
        <taxon>Bacillati</taxon>
        <taxon>Actinomycetota</taxon>
        <taxon>Actinomycetes</taxon>
        <taxon>Micrococcales</taxon>
        <taxon>Microbacteriaceae</taxon>
        <taxon>Clavibacter</taxon>
    </lineage>
</organism>
<feature type="domain" description="RDD" evidence="8">
    <location>
        <begin position="122"/>
        <end position="273"/>
    </location>
</feature>
<dbReference type="PANTHER" id="PTHR36115">
    <property type="entry name" value="PROLINE-RICH ANTIGEN HOMOLOG-RELATED"/>
    <property type="match status" value="1"/>
</dbReference>
<feature type="region of interest" description="Disordered" evidence="6">
    <location>
        <begin position="1"/>
        <end position="54"/>
    </location>
</feature>
<evidence type="ECO:0000256" key="6">
    <source>
        <dbReference type="SAM" id="MobiDB-lite"/>
    </source>
</evidence>
<evidence type="ECO:0000256" key="4">
    <source>
        <dbReference type="ARBA" id="ARBA00022989"/>
    </source>
</evidence>
<evidence type="ECO:0000256" key="2">
    <source>
        <dbReference type="ARBA" id="ARBA00022475"/>
    </source>
</evidence>
<feature type="compositionally biased region" description="Basic and acidic residues" evidence="6">
    <location>
        <begin position="1"/>
        <end position="19"/>
    </location>
</feature>
<evidence type="ECO:0000313" key="10">
    <source>
        <dbReference type="Proteomes" id="UP000239241"/>
    </source>
</evidence>
<dbReference type="AlphaFoldDB" id="A0A2S5VWK7"/>
<keyword evidence="2" id="KW-1003">Cell membrane</keyword>
<dbReference type="GO" id="GO:0005886">
    <property type="term" value="C:plasma membrane"/>
    <property type="evidence" value="ECO:0007669"/>
    <property type="project" value="UniProtKB-SubCell"/>
</dbReference>
<dbReference type="EMBL" id="PSXY01000004">
    <property type="protein sequence ID" value="PPF69956.1"/>
    <property type="molecule type" value="Genomic_DNA"/>
</dbReference>
<evidence type="ECO:0000313" key="9">
    <source>
        <dbReference type="EMBL" id="PPF69956.1"/>
    </source>
</evidence>
<evidence type="ECO:0000259" key="8">
    <source>
        <dbReference type="Pfam" id="PF06271"/>
    </source>
</evidence>
<name>A0A2S5VWK7_9MICO</name>
<comment type="caution">
    <text evidence="9">The sequence shown here is derived from an EMBL/GenBank/DDBJ whole genome shotgun (WGS) entry which is preliminary data.</text>
</comment>
<feature type="transmembrane region" description="Helical" evidence="7">
    <location>
        <begin position="232"/>
        <end position="254"/>
    </location>
</feature>
<keyword evidence="4 7" id="KW-1133">Transmembrane helix</keyword>
<dbReference type="Pfam" id="PF06271">
    <property type="entry name" value="RDD"/>
    <property type="match status" value="1"/>
</dbReference>
<evidence type="ECO:0000256" key="3">
    <source>
        <dbReference type="ARBA" id="ARBA00022692"/>
    </source>
</evidence>
<comment type="subcellular location">
    <subcellularLocation>
        <location evidence="1">Cell membrane</location>
        <topology evidence="1">Multi-pass membrane protein</topology>
    </subcellularLocation>
</comment>
<sequence length="288" mass="30328">MSDRHDDGQRDLDEGRDPEQGSAGAGGGEPYAPHAPATPPGAHRDAGFPPAAHPDYPPAAYPGAGYPPAAYPGAGYPPAAYPGAGYPAAAYPGAVPPPGYGMLLLPSAQRPLPPHIDPSWRLAGVGRRAAGRILDQVVFGFVGALSAGAFIIPLQGIAQQRIIDQQLFGEAAEDLMDTYAGGAVLATFLSLVSYLLIATWWLGWKGTTPGKAMVGIRVQRFSQPGMLGFGRALLRGVVQNAFVIGSLFTVWLPYASVGWDSRHLLRGWHDLAADDVVLARRTEPYPSS</sequence>
<evidence type="ECO:0000256" key="1">
    <source>
        <dbReference type="ARBA" id="ARBA00004651"/>
    </source>
</evidence>
<accession>A0A2S5VWK7</accession>
<reference evidence="9 10" key="1">
    <citation type="submission" date="2018-02" db="EMBL/GenBank/DDBJ databases">
        <title>Bacteriophage NCPPB3778 and a type I-E CRISPR drive the evolution of the US Biological Select Agent, Rathayibacter toxicus.</title>
        <authorList>
            <person name="Davis E.W.II."/>
            <person name="Tabima J.F."/>
            <person name="Weisberg A.J."/>
            <person name="Lopes L.D."/>
            <person name="Wiseman M.S."/>
            <person name="Wiseman M.S."/>
            <person name="Pupko T."/>
            <person name="Belcher M.S."/>
            <person name="Sechler A.J."/>
            <person name="Tancos M.A."/>
            <person name="Schroeder B.K."/>
            <person name="Murray T.D."/>
            <person name="Luster D.G."/>
            <person name="Schneider W.L."/>
            <person name="Rogers E."/>
            <person name="Andreote F.D."/>
            <person name="Grunwald N.J."/>
            <person name="Putnam M.L."/>
            <person name="Chang J.H."/>
        </authorList>
    </citation>
    <scope>NUCLEOTIDE SEQUENCE [LARGE SCALE GENOMIC DNA]</scope>
    <source>
        <strain evidence="9 10">AY1B3</strain>
    </source>
</reference>
<keyword evidence="3 7" id="KW-0812">Transmembrane</keyword>
<protein>
    <recommendedName>
        <fullName evidence="8">RDD domain-containing protein</fullName>
    </recommendedName>
</protein>
<evidence type="ECO:0000256" key="7">
    <source>
        <dbReference type="SAM" id="Phobius"/>
    </source>
</evidence>
<proteinExistence type="predicted"/>
<gene>
    <name evidence="9" type="ORF">C5E16_03320</name>
</gene>
<dbReference type="PANTHER" id="PTHR36115:SF6">
    <property type="entry name" value="PROLINE-RICH ANTIGEN HOMOLOG"/>
    <property type="match status" value="1"/>
</dbReference>
<dbReference type="RefSeq" id="WP_104289546.1">
    <property type="nucleotide sequence ID" value="NZ_PSXY01000004.1"/>
</dbReference>